<dbReference type="SUPFAM" id="SSF48613">
    <property type="entry name" value="Heme oxygenase-like"/>
    <property type="match status" value="1"/>
</dbReference>
<sequence>MKLPWLRSVYKHWDDATWDRYSYFELAVLVSLPWLVCVLMSFLFASTYHSMPLTVWVIALTLLTVCIWHARHDAQHGVQEWHTVLPLSCMAGVVVSSCLGLVAYKSFYSHYWLYRSSHSYVNVLPSEPAAGYLDAGKLVFADEARVDAKRGLGFKDRSVYCVAPIIDDSKPEKIQFWAAGQDCCSARGDFECDDAWDRKAHAGVVVRRAAPEYLQAVKQAKAVYGLSSPAEPIFVQWVVDPEKVELNYWLLGNGVLIGSCLVFLVLSGVVNVILLPLTKPPEEVRQPMVRPPRQACCCPSRSRLGLHCGDKGERAEGCELAEFVSSLLNSQNRLRCENAALKRSEVERRRAALAKAERELLEQTGAPWISARAVNAGSLRRKVAEASRPMGGFAHAMLRAAGLASLLSVCSASSSDAVLWGGATDIATCVLASPFIRSMCDGTLDARHFAQYMIQDMSCYMPGATEVLLSLYQRSLKEHGPRSNWTMFFKETHENYRVYGEAEAEGWNLEKVGPSKACTAYVEFLRQTAESESLAQAVIAFAPCSVLWDWLAVRMRRCAVLGNAYTDWIKALPATKKQADFNAWDPLLQEALQRDRAQSLQTFRKAMIQELEFFNSVVPGFKPATSFHCSVPPELAKGVTGVVEPLLDIVVLCESRPA</sequence>
<proteinExistence type="predicted"/>
<dbReference type="EMBL" id="LSRX01000394">
    <property type="protein sequence ID" value="OLP98497.1"/>
    <property type="molecule type" value="Genomic_DNA"/>
</dbReference>
<dbReference type="Pfam" id="PF03070">
    <property type="entry name" value="TENA_THI-4"/>
    <property type="match status" value="1"/>
</dbReference>
<protein>
    <recommendedName>
        <fullName evidence="2">Thiaminase-2/PQQC domain-containing protein</fullName>
    </recommendedName>
</protein>
<dbReference type="PANTHER" id="PTHR43198:SF2">
    <property type="entry name" value="SI:CH1073-67J19.1-RELATED"/>
    <property type="match status" value="1"/>
</dbReference>
<feature type="transmembrane region" description="Helical" evidence="1">
    <location>
        <begin position="255"/>
        <end position="278"/>
    </location>
</feature>
<dbReference type="OrthoDB" id="406999at2759"/>
<dbReference type="InterPro" id="IPR050967">
    <property type="entry name" value="Thiamine_Salvage_TenA"/>
</dbReference>
<keyword evidence="4" id="KW-1185">Reference proteome</keyword>
<organism evidence="3 4">
    <name type="scientific">Symbiodinium microadriaticum</name>
    <name type="common">Dinoflagellate</name>
    <name type="synonym">Zooxanthella microadriatica</name>
    <dbReference type="NCBI Taxonomy" id="2951"/>
    <lineage>
        <taxon>Eukaryota</taxon>
        <taxon>Sar</taxon>
        <taxon>Alveolata</taxon>
        <taxon>Dinophyceae</taxon>
        <taxon>Suessiales</taxon>
        <taxon>Symbiodiniaceae</taxon>
        <taxon>Symbiodinium</taxon>
    </lineage>
</organism>
<comment type="caution">
    <text evidence="3">The sequence shown here is derived from an EMBL/GenBank/DDBJ whole genome shotgun (WGS) entry which is preliminary data.</text>
</comment>
<name>A0A1Q9DTK2_SYMMI</name>
<gene>
    <name evidence="3" type="ORF">AK812_SmicGene19038</name>
</gene>
<dbReference type="AlphaFoldDB" id="A0A1Q9DTK2"/>
<evidence type="ECO:0000256" key="1">
    <source>
        <dbReference type="SAM" id="Phobius"/>
    </source>
</evidence>
<keyword evidence="1" id="KW-0812">Transmembrane</keyword>
<feature type="transmembrane region" description="Helical" evidence="1">
    <location>
        <begin position="83"/>
        <end position="104"/>
    </location>
</feature>
<keyword evidence="1" id="KW-1133">Transmembrane helix</keyword>
<reference evidence="3 4" key="1">
    <citation type="submission" date="2016-02" db="EMBL/GenBank/DDBJ databases">
        <title>Genome analysis of coral dinoflagellate symbionts highlights evolutionary adaptations to a symbiotic lifestyle.</title>
        <authorList>
            <person name="Aranda M."/>
            <person name="Li Y."/>
            <person name="Liew Y.J."/>
            <person name="Baumgarten S."/>
            <person name="Simakov O."/>
            <person name="Wilson M."/>
            <person name="Piel J."/>
            <person name="Ashoor H."/>
            <person name="Bougouffa S."/>
            <person name="Bajic V.B."/>
            <person name="Ryu T."/>
            <person name="Ravasi T."/>
            <person name="Bayer T."/>
            <person name="Micklem G."/>
            <person name="Kim H."/>
            <person name="Bhak J."/>
            <person name="Lajeunesse T.C."/>
            <person name="Voolstra C.R."/>
        </authorList>
    </citation>
    <scope>NUCLEOTIDE SEQUENCE [LARGE SCALE GENOMIC DNA]</scope>
    <source>
        <strain evidence="3 4">CCMP2467</strain>
    </source>
</reference>
<dbReference type="CDD" id="cd19359">
    <property type="entry name" value="TenA_C_Bt3146-like"/>
    <property type="match status" value="1"/>
</dbReference>
<evidence type="ECO:0000313" key="4">
    <source>
        <dbReference type="Proteomes" id="UP000186817"/>
    </source>
</evidence>
<keyword evidence="1" id="KW-0472">Membrane</keyword>
<feature type="domain" description="Thiaminase-2/PQQC" evidence="2">
    <location>
        <begin position="509"/>
        <end position="617"/>
    </location>
</feature>
<evidence type="ECO:0000313" key="3">
    <source>
        <dbReference type="EMBL" id="OLP98497.1"/>
    </source>
</evidence>
<dbReference type="GO" id="GO:0005829">
    <property type="term" value="C:cytosol"/>
    <property type="evidence" value="ECO:0007669"/>
    <property type="project" value="TreeGrafter"/>
</dbReference>
<feature type="transmembrane region" description="Helical" evidence="1">
    <location>
        <begin position="21"/>
        <end position="45"/>
    </location>
</feature>
<dbReference type="Proteomes" id="UP000186817">
    <property type="component" value="Unassembled WGS sequence"/>
</dbReference>
<dbReference type="InterPro" id="IPR004305">
    <property type="entry name" value="Thiaminase-2/PQQC"/>
</dbReference>
<accession>A0A1Q9DTK2</accession>
<evidence type="ECO:0000259" key="2">
    <source>
        <dbReference type="Pfam" id="PF03070"/>
    </source>
</evidence>
<dbReference type="Gene3D" id="1.20.910.10">
    <property type="entry name" value="Heme oxygenase-like"/>
    <property type="match status" value="1"/>
</dbReference>
<dbReference type="GO" id="GO:0006772">
    <property type="term" value="P:thiamine metabolic process"/>
    <property type="evidence" value="ECO:0007669"/>
    <property type="project" value="UniProtKB-ARBA"/>
</dbReference>
<feature type="transmembrane region" description="Helical" evidence="1">
    <location>
        <begin position="51"/>
        <end position="71"/>
    </location>
</feature>
<dbReference type="PANTHER" id="PTHR43198">
    <property type="entry name" value="BIFUNCTIONAL TH2 PROTEIN"/>
    <property type="match status" value="1"/>
</dbReference>
<dbReference type="InterPro" id="IPR016084">
    <property type="entry name" value="Haem_Oase-like_multi-hlx"/>
</dbReference>